<evidence type="ECO:0000256" key="2">
    <source>
        <dbReference type="ARBA" id="ARBA00012509"/>
    </source>
</evidence>
<feature type="domain" description="MoaB/Mog" evidence="7">
    <location>
        <begin position="9"/>
        <end position="151"/>
    </location>
</feature>
<dbReference type="EMBL" id="JBHSWI010000001">
    <property type="protein sequence ID" value="MFC6646702.1"/>
    <property type="molecule type" value="Genomic_DNA"/>
</dbReference>
<dbReference type="Gene3D" id="3.40.980.10">
    <property type="entry name" value="MoaB/Mog-like domain"/>
    <property type="match status" value="1"/>
</dbReference>
<evidence type="ECO:0000313" key="9">
    <source>
        <dbReference type="Proteomes" id="UP001596391"/>
    </source>
</evidence>
<comment type="caution">
    <text evidence="8">The sequence shown here is derived from an EMBL/GenBank/DDBJ whole genome shotgun (WGS) entry which is preliminary data.</text>
</comment>
<evidence type="ECO:0000313" key="8">
    <source>
        <dbReference type="EMBL" id="MFC6646702.1"/>
    </source>
</evidence>
<dbReference type="InterPro" id="IPR001453">
    <property type="entry name" value="MoaB/Mog_dom"/>
</dbReference>
<evidence type="ECO:0000256" key="6">
    <source>
        <dbReference type="ARBA" id="ARBA00058212"/>
    </source>
</evidence>
<dbReference type="Proteomes" id="UP001596391">
    <property type="component" value="Unassembled WGS sequence"/>
</dbReference>
<comment type="function">
    <text evidence="6">Catalyzes the adenylation of molybdopterin as part of the biosynthesis of the molybdenum-cofactor.</text>
</comment>
<dbReference type="InterPro" id="IPR008284">
    <property type="entry name" value="MoCF_biosynth_CS"/>
</dbReference>
<keyword evidence="4" id="KW-0501">Molybdenum cofactor biosynthesis</keyword>
<protein>
    <recommendedName>
        <fullName evidence="3">Molybdopterin adenylyltransferase</fullName>
        <ecNumber evidence="2">2.7.7.75</ecNumber>
    </recommendedName>
</protein>
<evidence type="ECO:0000256" key="5">
    <source>
        <dbReference type="ARBA" id="ARBA00051131"/>
    </source>
</evidence>
<evidence type="ECO:0000256" key="1">
    <source>
        <dbReference type="ARBA" id="ARBA00005046"/>
    </source>
</evidence>
<reference evidence="9" key="1">
    <citation type="journal article" date="2019" name="Int. J. Syst. Evol. Microbiol.">
        <title>The Global Catalogue of Microorganisms (GCM) 10K type strain sequencing project: providing services to taxonomists for standard genome sequencing and annotation.</title>
        <authorList>
            <consortium name="The Broad Institute Genomics Platform"/>
            <consortium name="The Broad Institute Genome Sequencing Center for Infectious Disease"/>
            <person name="Wu L."/>
            <person name="Ma J."/>
        </authorList>
    </citation>
    <scope>NUCLEOTIDE SEQUENCE [LARGE SCALE GENOMIC DNA]</scope>
    <source>
        <strain evidence="9">CGMCC 1.16026</strain>
    </source>
</reference>
<comment type="catalytic activity">
    <reaction evidence="5">
        <text>molybdopterin + ATP + H(+) = adenylyl-molybdopterin + diphosphate</text>
        <dbReference type="Rhea" id="RHEA:31331"/>
        <dbReference type="ChEBI" id="CHEBI:15378"/>
        <dbReference type="ChEBI" id="CHEBI:30616"/>
        <dbReference type="ChEBI" id="CHEBI:33019"/>
        <dbReference type="ChEBI" id="CHEBI:58698"/>
        <dbReference type="ChEBI" id="CHEBI:62727"/>
        <dbReference type="EC" id="2.7.7.75"/>
    </reaction>
</comment>
<accession>A0ABW1ZDE5</accession>
<keyword evidence="9" id="KW-1185">Reference proteome</keyword>
<sequence length="165" mass="16962">MSLQGVRAVVVTVSDRCFAGTQQDVSGPTLVRLLTEAGAEVSPATVVADDRAEIAAILREASQQAEIILTTGGTGVAARDITPEATLDVCDRLVPGLAEHIRREGLAETPFAVLGRGVSGICGDCLIVNLPGSPRGAESGLRAVLPLLPHAVALLRGDTQHAEPA</sequence>
<dbReference type="CDD" id="cd00886">
    <property type="entry name" value="MogA_MoaB"/>
    <property type="match status" value="1"/>
</dbReference>
<dbReference type="PANTHER" id="PTHR43764">
    <property type="entry name" value="MOLYBDENUM COFACTOR BIOSYNTHESIS"/>
    <property type="match status" value="1"/>
</dbReference>
<name>A0ABW1ZDE5_9BACT</name>
<evidence type="ECO:0000259" key="7">
    <source>
        <dbReference type="SMART" id="SM00852"/>
    </source>
</evidence>
<dbReference type="NCBIfam" id="TIGR00177">
    <property type="entry name" value="molyb_syn"/>
    <property type="match status" value="1"/>
</dbReference>
<dbReference type="SMART" id="SM00852">
    <property type="entry name" value="MoCF_biosynth"/>
    <property type="match status" value="1"/>
</dbReference>
<dbReference type="PROSITE" id="PS01078">
    <property type="entry name" value="MOCF_BIOSYNTHESIS_1"/>
    <property type="match status" value="1"/>
</dbReference>
<comment type="pathway">
    <text evidence="1">Cofactor biosynthesis; molybdopterin biosynthesis.</text>
</comment>
<dbReference type="Pfam" id="PF00994">
    <property type="entry name" value="MoCF_biosynth"/>
    <property type="match status" value="1"/>
</dbReference>
<dbReference type="EC" id="2.7.7.75" evidence="2"/>
<evidence type="ECO:0000256" key="4">
    <source>
        <dbReference type="ARBA" id="ARBA00023150"/>
    </source>
</evidence>
<dbReference type="InterPro" id="IPR051920">
    <property type="entry name" value="MPT_Adenylyltrnsfr/MoaC-Rel"/>
</dbReference>
<proteinExistence type="predicted"/>
<dbReference type="SUPFAM" id="SSF53218">
    <property type="entry name" value="Molybdenum cofactor biosynthesis proteins"/>
    <property type="match status" value="1"/>
</dbReference>
<dbReference type="InterPro" id="IPR036425">
    <property type="entry name" value="MoaB/Mog-like_dom_sf"/>
</dbReference>
<evidence type="ECO:0000256" key="3">
    <source>
        <dbReference type="ARBA" id="ARBA00013491"/>
    </source>
</evidence>
<organism evidence="8 9">
    <name type="scientific">Granulicella cerasi</name>
    <dbReference type="NCBI Taxonomy" id="741063"/>
    <lineage>
        <taxon>Bacteria</taxon>
        <taxon>Pseudomonadati</taxon>
        <taxon>Acidobacteriota</taxon>
        <taxon>Terriglobia</taxon>
        <taxon>Terriglobales</taxon>
        <taxon>Acidobacteriaceae</taxon>
        <taxon>Granulicella</taxon>
    </lineage>
</organism>
<dbReference type="PANTHER" id="PTHR43764:SF1">
    <property type="entry name" value="MOLYBDOPTERIN MOLYBDOTRANSFERASE"/>
    <property type="match status" value="1"/>
</dbReference>
<gene>
    <name evidence="8" type="ORF">ACFQBQ_14125</name>
</gene>
<dbReference type="RefSeq" id="WP_263370354.1">
    <property type="nucleotide sequence ID" value="NZ_JAGSYD010000001.1"/>
</dbReference>